<organism evidence="1">
    <name type="scientific">Thermorudis peleae</name>
    <dbReference type="NCBI Taxonomy" id="1382356"/>
    <lineage>
        <taxon>Bacteria</taxon>
        <taxon>Pseudomonadati</taxon>
        <taxon>Thermomicrobiota</taxon>
        <taxon>Thermomicrobia</taxon>
        <taxon>Thermomicrobia incertae sedis</taxon>
        <taxon>Thermorudis</taxon>
    </lineage>
</organism>
<dbReference type="EMBL" id="DSIY01000189">
    <property type="protein sequence ID" value="HEG91333.1"/>
    <property type="molecule type" value="Genomic_DNA"/>
</dbReference>
<dbReference type="InterPro" id="IPR003737">
    <property type="entry name" value="GlcNAc_PI_deacetylase-related"/>
</dbReference>
<dbReference type="InterPro" id="IPR024078">
    <property type="entry name" value="LmbE-like_dom_sf"/>
</dbReference>
<evidence type="ECO:0000313" key="1">
    <source>
        <dbReference type="EMBL" id="HEG91333.1"/>
    </source>
</evidence>
<proteinExistence type="predicted"/>
<name>A0A831TBF0_9BACT</name>
<accession>A0A831TBF0</accession>
<protein>
    <submittedName>
        <fullName evidence="1">PIG-L family deacetylase</fullName>
    </submittedName>
</protein>
<dbReference type="SUPFAM" id="SSF102588">
    <property type="entry name" value="LmbE-like"/>
    <property type="match status" value="1"/>
</dbReference>
<gene>
    <name evidence="1" type="ORF">ENP34_07815</name>
</gene>
<dbReference type="GO" id="GO:0016811">
    <property type="term" value="F:hydrolase activity, acting on carbon-nitrogen (but not peptide) bonds, in linear amides"/>
    <property type="evidence" value="ECO:0007669"/>
    <property type="project" value="TreeGrafter"/>
</dbReference>
<sequence length="236" mass="26784">MSEQKCIMVVGAHAADAEIMAGATVLKHVEAGWRAVLVHLTLGEKGHPRMSPEEYAEVKREEAHAAARALGAECVILPYLDGELPVSEEVQWAIADLIRQYRPTVLITHWKGSIHRDHRNTNLNVMESLFFARLGTFKRAYPAHGPAKVYYAENWEDPFEFKPEIYLDVTDVFDRYLEAIRCYALFRGEVVSFLYEQWYRGASEVRGAEAGVPRAVALMLAEGLRRRSVRLLDEVP</sequence>
<dbReference type="PANTHER" id="PTHR12993:SF30">
    <property type="entry name" value="N-ACETYL-ALPHA-D-GLUCOSAMINYL L-MALATE DEACETYLASE 1"/>
    <property type="match status" value="1"/>
</dbReference>
<dbReference type="AlphaFoldDB" id="A0A831TBF0"/>
<dbReference type="Pfam" id="PF02585">
    <property type="entry name" value="PIG-L"/>
    <property type="match status" value="1"/>
</dbReference>
<dbReference type="PANTHER" id="PTHR12993">
    <property type="entry name" value="N-ACETYLGLUCOSAMINYL-PHOSPHATIDYLINOSITOL DE-N-ACETYLASE-RELATED"/>
    <property type="match status" value="1"/>
</dbReference>
<dbReference type="Gene3D" id="3.40.50.10320">
    <property type="entry name" value="LmbE-like"/>
    <property type="match status" value="1"/>
</dbReference>
<reference evidence="1" key="1">
    <citation type="journal article" date="2020" name="mSystems">
        <title>Genome- and Community-Level Interaction Insights into Carbon Utilization and Element Cycling Functions of Hydrothermarchaeota in Hydrothermal Sediment.</title>
        <authorList>
            <person name="Zhou Z."/>
            <person name="Liu Y."/>
            <person name="Xu W."/>
            <person name="Pan J."/>
            <person name="Luo Z.H."/>
            <person name="Li M."/>
        </authorList>
    </citation>
    <scope>NUCLEOTIDE SEQUENCE [LARGE SCALE GENOMIC DNA]</scope>
    <source>
        <strain evidence="1">SpSt-210</strain>
    </source>
</reference>
<comment type="caution">
    <text evidence="1">The sequence shown here is derived from an EMBL/GenBank/DDBJ whole genome shotgun (WGS) entry which is preliminary data.</text>
</comment>